<evidence type="ECO:0008006" key="4">
    <source>
        <dbReference type="Google" id="ProtNLM"/>
    </source>
</evidence>
<protein>
    <recommendedName>
        <fullName evidence="4">Transmembrane protein</fullName>
    </recommendedName>
</protein>
<organism evidence="2 3">
    <name type="scientific">Vibrio anguillarum</name>
    <name type="common">Listonella anguillarum</name>
    <dbReference type="NCBI Taxonomy" id="55601"/>
    <lineage>
        <taxon>Bacteria</taxon>
        <taxon>Pseudomonadati</taxon>
        <taxon>Pseudomonadota</taxon>
        <taxon>Gammaproteobacteria</taxon>
        <taxon>Vibrionales</taxon>
        <taxon>Vibrionaceae</taxon>
        <taxon>Vibrio</taxon>
    </lineage>
</organism>
<evidence type="ECO:0000313" key="3">
    <source>
        <dbReference type="Proteomes" id="UP000786185"/>
    </source>
</evidence>
<feature type="transmembrane region" description="Helical" evidence="1">
    <location>
        <begin position="30"/>
        <end position="47"/>
    </location>
</feature>
<evidence type="ECO:0000256" key="1">
    <source>
        <dbReference type="SAM" id="Phobius"/>
    </source>
</evidence>
<dbReference type="AlphaFoldDB" id="A0AAW4BHA0"/>
<sequence length="165" mass="18746">MGIDTLEYLKERYAEEQDRFKHFEEKCSKFLAFLTAVVSVLAAWGAFAKDSLFSPNTPWMWVQLALFCIASLCLVCSWGHAILAIKIGDCPVLPKQENVAVYLRDSSACERDAYIFDCYVDTLKQLTKVIDEKSINLEHSYDELIYSAWAIGFLGVITILTEVLK</sequence>
<name>A0AAW4BHA0_VIBAN</name>
<dbReference type="EMBL" id="SCLC01000146">
    <property type="protein sequence ID" value="MBF4436461.1"/>
    <property type="molecule type" value="Genomic_DNA"/>
</dbReference>
<comment type="caution">
    <text evidence="2">The sequence shown here is derived from an EMBL/GenBank/DDBJ whole genome shotgun (WGS) entry which is preliminary data.</text>
</comment>
<proteinExistence type="predicted"/>
<keyword evidence="1" id="KW-0812">Transmembrane</keyword>
<dbReference type="Proteomes" id="UP000786185">
    <property type="component" value="Unassembled WGS sequence"/>
</dbReference>
<gene>
    <name evidence="2" type="ORF">ERJ77_18565</name>
</gene>
<reference evidence="2" key="1">
    <citation type="journal article" date="2021" name="PeerJ">
        <title>Analysis of 44 Vibrio anguillarum genomes reveals high genetic diversity.</title>
        <authorList>
            <person name="Hansen M.J."/>
            <person name="Dalsgaard I."/>
        </authorList>
    </citation>
    <scope>NUCLEOTIDE SEQUENCE</scope>
    <source>
        <strain evidence="2">850617-1/1</strain>
    </source>
</reference>
<keyword evidence="1" id="KW-0472">Membrane</keyword>
<accession>A0AAW4BHA0</accession>
<keyword evidence="1" id="KW-1133">Transmembrane helix</keyword>
<feature type="transmembrane region" description="Helical" evidence="1">
    <location>
        <begin position="59"/>
        <end position="85"/>
    </location>
</feature>
<evidence type="ECO:0000313" key="2">
    <source>
        <dbReference type="EMBL" id="MBF4436461.1"/>
    </source>
</evidence>
<feature type="transmembrane region" description="Helical" evidence="1">
    <location>
        <begin position="144"/>
        <end position="164"/>
    </location>
</feature>